<dbReference type="RefSeq" id="WP_159428689.1">
    <property type="nucleotide sequence ID" value="NZ_BSYN01000016.1"/>
</dbReference>
<proteinExistence type="predicted"/>
<reference evidence="1 2" key="1">
    <citation type="submission" date="2016-10" db="EMBL/GenBank/DDBJ databases">
        <authorList>
            <person name="de Groot N.N."/>
        </authorList>
    </citation>
    <scope>NUCLEOTIDE SEQUENCE [LARGE SCALE GENOMIC DNA]</scope>
    <source>
        <strain evidence="1 2">DSM 23310</strain>
    </source>
</reference>
<dbReference type="OrthoDB" id="9950872at2"/>
<dbReference type="SUPFAM" id="SSF140500">
    <property type="entry name" value="BAS1536-like"/>
    <property type="match status" value="1"/>
</dbReference>
<dbReference type="InterPro" id="IPR037208">
    <property type="entry name" value="Spo0E-like_sf"/>
</dbReference>
<evidence type="ECO:0008006" key="3">
    <source>
        <dbReference type="Google" id="ProtNLM"/>
    </source>
</evidence>
<accession>A0A1H3C9B9</accession>
<dbReference type="Proteomes" id="UP000198828">
    <property type="component" value="Unassembled WGS sequence"/>
</dbReference>
<sequence>MIFRINKLRNKISEQLNREETDWQHIERLSKELDLLILEYLHNKEKLKEK</sequence>
<dbReference type="AlphaFoldDB" id="A0A1H3C9B9"/>
<dbReference type="EMBL" id="FNNG01000012">
    <property type="protein sequence ID" value="SDX50757.1"/>
    <property type="molecule type" value="Genomic_DNA"/>
</dbReference>
<name>A0A1H3C9B9_9FIRM</name>
<dbReference type="GO" id="GO:0043937">
    <property type="term" value="P:regulation of sporulation"/>
    <property type="evidence" value="ECO:0007669"/>
    <property type="project" value="InterPro"/>
</dbReference>
<evidence type="ECO:0000313" key="2">
    <source>
        <dbReference type="Proteomes" id="UP000198828"/>
    </source>
</evidence>
<protein>
    <recommendedName>
        <fullName evidence="3">Spo0E like sporulation regulatory protein</fullName>
    </recommendedName>
</protein>
<keyword evidence="2" id="KW-1185">Reference proteome</keyword>
<organism evidence="1 2">
    <name type="scientific">Tepidimicrobium xylanilyticum</name>
    <dbReference type="NCBI Taxonomy" id="1123352"/>
    <lineage>
        <taxon>Bacteria</taxon>
        <taxon>Bacillati</taxon>
        <taxon>Bacillota</taxon>
        <taxon>Tissierellia</taxon>
        <taxon>Tissierellales</taxon>
        <taxon>Tepidimicrobiaceae</taxon>
        <taxon>Tepidimicrobium</taxon>
    </lineage>
</organism>
<evidence type="ECO:0000313" key="1">
    <source>
        <dbReference type="EMBL" id="SDX50757.1"/>
    </source>
</evidence>
<gene>
    <name evidence="1" type="ORF">SAMN05660923_02426</name>
</gene>